<dbReference type="AlphaFoldDB" id="A0AA89AQ86"/>
<gene>
    <name evidence="1" type="ORF">RJ639_015283</name>
</gene>
<evidence type="ECO:0000313" key="2">
    <source>
        <dbReference type="Proteomes" id="UP001188597"/>
    </source>
</evidence>
<comment type="caution">
    <text evidence="1">The sequence shown here is derived from an EMBL/GenBank/DDBJ whole genome shotgun (WGS) entry which is preliminary data.</text>
</comment>
<sequence length="150" mass="16807">MTSLELNHNLITGTLPASLASLQYLYHLNVSHNGLCGKIPTGGRLQRFESSAYLPNRFEIPTNGEKAVETKRNCPKIRDMANQSEEIQQEMEYKMYYDVPACSKGIVQVVFAPNHLSIEIQALQNLYLGGFGLVNMPTGHKTSQNRIKKP</sequence>
<proteinExistence type="predicted"/>
<dbReference type="Pfam" id="PF00560">
    <property type="entry name" value="LRR_1"/>
    <property type="match status" value="2"/>
</dbReference>
<reference evidence="1" key="1">
    <citation type="submission" date="2022-12" db="EMBL/GenBank/DDBJ databases">
        <title>Draft genome assemblies for two species of Escallonia (Escalloniales).</title>
        <authorList>
            <person name="Chanderbali A."/>
            <person name="Dervinis C."/>
            <person name="Anghel I."/>
            <person name="Soltis D."/>
            <person name="Soltis P."/>
            <person name="Zapata F."/>
        </authorList>
    </citation>
    <scope>NUCLEOTIDE SEQUENCE</scope>
    <source>
        <strain evidence="1">UCBG64.0493</strain>
        <tissue evidence="1">Leaf</tissue>
    </source>
</reference>
<dbReference type="InterPro" id="IPR001611">
    <property type="entry name" value="Leu-rich_rpt"/>
</dbReference>
<dbReference type="PANTHER" id="PTHR48065">
    <property type="entry name" value="OS10G0469600 PROTEIN"/>
    <property type="match status" value="1"/>
</dbReference>
<organism evidence="1 2">
    <name type="scientific">Escallonia herrerae</name>
    <dbReference type="NCBI Taxonomy" id="1293975"/>
    <lineage>
        <taxon>Eukaryota</taxon>
        <taxon>Viridiplantae</taxon>
        <taxon>Streptophyta</taxon>
        <taxon>Embryophyta</taxon>
        <taxon>Tracheophyta</taxon>
        <taxon>Spermatophyta</taxon>
        <taxon>Magnoliopsida</taxon>
        <taxon>eudicotyledons</taxon>
        <taxon>Gunneridae</taxon>
        <taxon>Pentapetalae</taxon>
        <taxon>asterids</taxon>
        <taxon>campanulids</taxon>
        <taxon>Escalloniales</taxon>
        <taxon>Escalloniaceae</taxon>
        <taxon>Escallonia</taxon>
    </lineage>
</organism>
<dbReference type="PANTHER" id="PTHR48065:SF75">
    <property type="entry name" value="LEUCINE-RICH REPEAT-CONTAINING N-TERMINAL PLANT-TYPE DOMAIN-CONTAINING PROTEIN"/>
    <property type="match status" value="1"/>
</dbReference>
<dbReference type="Gene3D" id="3.80.10.10">
    <property type="entry name" value="Ribonuclease Inhibitor"/>
    <property type="match status" value="1"/>
</dbReference>
<protein>
    <submittedName>
        <fullName evidence="1">Uncharacterized protein</fullName>
    </submittedName>
</protein>
<dbReference type="EMBL" id="JAVXUP010001747">
    <property type="protein sequence ID" value="KAK3008476.1"/>
    <property type="molecule type" value="Genomic_DNA"/>
</dbReference>
<dbReference type="Proteomes" id="UP001188597">
    <property type="component" value="Unassembled WGS sequence"/>
</dbReference>
<accession>A0AA89AQ86</accession>
<dbReference type="SUPFAM" id="SSF52058">
    <property type="entry name" value="L domain-like"/>
    <property type="match status" value="1"/>
</dbReference>
<keyword evidence="2" id="KW-1185">Reference proteome</keyword>
<dbReference type="InterPro" id="IPR032675">
    <property type="entry name" value="LRR_dom_sf"/>
</dbReference>
<name>A0AA89AQ86_9ASTE</name>
<evidence type="ECO:0000313" key="1">
    <source>
        <dbReference type="EMBL" id="KAK3008476.1"/>
    </source>
</evidence>